<protein>
    <submittedName>
        <fullName evidence="10">Putative membrane protein</fullName>
    </submittedName>
</protein>
<feature type="transmembrane region" description="Helical" evidence="9">
    <location>
        <begin position="142"/>
        <end position="160"/>
    </location>
</feature>
<evidence type="ECO:0000256" key="1">
    <source>
        <dbReference type="ARBA" id="ARBA00004141"/>
    </source>
</evidence>
<reference evidence="11 12" key="2">
    <citation type="submission" date="2012-08" db="EMBL/GenBank/DDBJ databases">
        <title>The Genome Sequence of Turicella otitidis ATCC 51513.</title>
        <authorList>
            <consortium name="The Broad Institute Genome Sequencing Platform"/>
            <person name="Earl A."/>
            <person name="Ward D."/>
            <person name="Feldgarden M."/>
            <person name="Gevers D."/>
            <person name="Huys G."/>
            <person name="Walker B."/>
            <person name="Young S.K."/>
            <person name="Zeng Q."/>
            <person name="Gargeya S."/>
            <person name="Fitzgerald M."/>
            <person name="Haas B."/>
            <person name="Abouelleil A."/>
            <person name="Alvarado L."/>
            <person name="Arachchi H.M."/>
            <person name="Berlin A.M."/>
            <person name="Chapman S.B."/>
            <person name="Goldberg J."/>
            <person name="Griggs A."/>
            <person name="Gujja S."/>
            <person name="Hansen M."/>
            <person name="Howarth C."/>
            <person name="Imamovic A."/>
            <person name="Larimer J."/>
            <person name="McCowen C."/>
            <person name="Montmayeur A."/>
            <person name="Murphy C."/>
            <person name="Neiman D."/>
            <person name="Pearson M."/>
            <person name="Priest M."/>
            <person name="Roberts A."/>
            <person name="Saif S."/>
            <person name="Shea T."/>
            <person name="Sisk P."/>
            <person name="Sykes S."/>
            <person name="Wortman J."/>
            <person name="Nusbaum C."/>
            <person name="Birren B."/>
        </authorList>
    </citation>
    <scope>NUCLEOTIDE SEQUENCE [LARGE SCALE GENOMIC DNA]</scope>
    <source>
        <strain evidence="11 12">ATCC 51513</strain>
    </source>
</reference>
<keyword evidence="12" id="KW-1185">Reference proteome</keyword>
<feature type="transmembrane region" description="Helical" evidence="9">
    <location>
        <begin position="434"/>
        <end position="456"/>
    </location>
</feature>
<dbReference type="RefSeq" id="WP_004600586.1">
    <property type="nucleotide sequence ID" value="NZ_HF541866.1"/>
</dbReference>
<evidence type="ECO:0000313" key="12">
    <source>
        <dbReference type="Proteomes" id="UP000006078"/>
    </source>
</evidence>
<evidence type="ECO:0000256" key="4">
    <source>
        <dbReference type="ARBA" id="ARBA00022692"/>
    </source>
</evidence>
<dbReference type="Proteomes" id="UP000011016">
    <property type="component" value="Unassembled WGS sequence"/>
</dbReference>
<organism evidence="10 13">
    <name type="scientific">Corynebacterium otitidis ATCC 51513</name>
    <dbReference type="NCBI Taxonomy" id="883169"/>
    <lineage>
        <taxon>Bacteria</taxon>
        <taxon>Bacillati</taxon>
        <taxon>Actinomycetota</taxon>
        <taxon>Actinomycetes</taxon>
        <taxon>Mycobacteriales</taxon>
        <taxon>Corynebacteriaceae</taxon>
        <taxon>Corynebacterium</taxon>
    </lineage>
</organism>
<dbReference type="Proteomes" id="UP000006078">
    <property type="component" value="Unassembled WGS sequence"/>
</dbReference>
<accession>I7LC02</accession>
<comment type="subcellular location">
    <subcellularLocation>
        <location evidence="1">Membrane</location>
        <topology evidence="1">Multi-pass membrane protein</topology>
    </subcellularLocation>
</comment>
<dbReference type="EMBL" id="CAJZ01000114">
    <property type="protein sequence ID" value="CCI83534.1"/>
    <property type="molecule type" value="Genomic_DNA"/>
</dbReference>
<dbReference type="HOGENOM" id="CLU_023913_0_0_11"/>
<dbReference type="EMBL" id="AHAE01000032">
    <property type="protein sequence ID" value="EJZ82471.1"/>
    <property type="molecule type" value="Genomic_DNA"/>
</dbReference>
<feature type="transmembrane region" description="Helical" evidence="9">
    <location>
        <begin position="367"/>
        <end position="396"/>
    </location>
</feature>
<keyword evidence="4 9" id="KW-0812">Transmembrane</keyword>
<keyword evidence="5 9" id="KW-1133">Transmembrane helix</keyword>
<evidence type="ECO:0000256" key="2">
    <source>
        <dbReference type="ARBA" id="ARBA00022676"/>
    </source>
</evidence>
<feature type="transmembrane region" description="Helical" evidence="9">
    <location>
        <begin position="229"/>
        <end position="252"/>
    </location>
</feature>
<feature type="transmembrane region" description="Helical" evidence="9">
    <location>
        <begin position="532"/>
        <end position="553"/>
    </location>
</feature>
<comment type="similarity">
    <text evidence="7">Belongs to the MptA/B family.</text>
</comment>
<keyword evidence="2" id="KW-0328">Glycosyltransferase</keyword>
<evidence type="ECO:0000256" key="6">
    <source>
        <dbReference type="ARBA" id="ARBA00023136"/>
    </source>
</evidence>
<evidence type="ECO:0000313" key="10">
    <source>
        <dbReference type="EMBL" id="CCI83534.1"/>
    </source>
</evidence>
<dbReference type="GO" id="GO:0016020">
    <property type="term" value="C:membrane"/>
    <property type="evidence" value="ECO:0007669"/>
    <property type="project" value="UniProtKB-SubCell"/>
</dbReference>
<feature type="transmembrane region" description="Helical" evidence="9">
    <location>
        <begin position="97"/>
        <end position="122"/>
    </location>
</feature>
<sequence length="565" mass="59011">MHEQSPAWWDHIYRELPAMGEAGSRSSVLHDAAEPPERSLPTARGIRPRHAPWFRGVRLAGTAGALLLGFAGLGAGAMPVVDNPFPRLPGGGLLAPLLQASTVLALVGIALMVAAWLCLAPLAGAPLRSKDRRADILAPGQIWRIFWAWSIPLVATAPLFTQDIYSYLAQGSIVDRGLDPYEAGPVEILPENDPLARSVPFIWAQSPSPYGPVALGVAGAISSLTDDNIYLGILAHRVVSIAALGLAGWALARLAGRCGLRPTTALWLGLINPLTILHLVGGIHNESLMLGLMLAGFELGLVGLDRARAGSRGLGWALFLASGALISCAGMVKVTALCALGFTGTALARDLCRPAPEGRGTGPARSLAAAVGVQVLVLVATIAAVTLITGIGLGWITGQGGAAAVTSWMSLSTAVGLLSSLLGMLLGLGDHSDATVATTQLLGLAVGGAFMVRMLWATFRGRIHPLGGLGVAMFVLVVFFPVVHPWYLLWAILPLAAWANRTFFHVAVACYTALFSFLVLPRGLALPPLTVIAVYLTAAAAAALLLAALWLSFKRWVPRPVDSAA</sequence>
<evidence type="ECO:0000256" key="7">
    <source>
        <dbReference type="ARBA" id="ARBA00043987"/>
    </source>
</evidence>
<name>I7LC02_9CORY</name>
<keyword evidence="3" id="KW-0808">Transferase</keyword>
<evidence type="ECO:0000313" key="13">
    <source>
        <dbReference type="Proteomes" id="UP000011016"/>
    </source>
</evidence>
<dbReference type="OrthoDB" id="5242303at2"/>
<dbReference type="eggNOG" id="ENOG502Z9GU">
    <property type="taxonomic scope" value="Bacteria"/>
</dbReference>
<dbReference type="InterPro" id="IPR049829">
    <property type="entry name" value="MptA/B-like"/>
</dbReference>
<feature type="transmembrane region" description="Helical" evidence="9">
    <location>
        <begin position="57"/>
        <end position="77"/>
    </location>
</feature>
<feature type="transmembrane region" description="Helical" evidence="9">
    <location>
        <begin position="316"/>
        <end position="347"/>
    </location>
</feature>
<feature type="transmembrane region" description="Helical" evidence="9">
    <location>
        <begin position="408"/>
        <end position="428"/>
    </location>
</feature>
<comment type="caution">
    <text evidence="10">The sequence shown here is derived from an EMBL/GenBank/DDBJ whole genome shotgun (WGS) entry which is preliminary data.</text>
</comment>
<feature type="transmembrane region" description="Helical" evidence="9">
    <location>
        <begin position="264"/>
        <end position="281"/>
    </location>
</feature>
<evidence type="ECO:0000313" key="11">
    <source>
        <dbReference type="EMBL" id="EJZ82471.1"/>
    </source>
</evidence>
<evidence type="ECO:0000256" key="3">
    <source>
        <dbReference type="ARBA" id="ARBA00022679"/>
    </source>
</evidence>
<evidence type="ECO:0000256" key="5">
    <source>
        <dbReference type="ARBA" id="ARBA00022989"/>
    </source>
</evidence>
<dbReference type="PATRIC" id="fig|883169.3.peg.666"/>
<feature type="transmembrane region" description="Helical" evidence="9">
    <location>
        <begin position="502"/>
        <end position="520"/>
    </location>
</feature>
<evidence type="ECO:0000256" key="9">
    <source>
        <dbReference type="SAM" id="Phobius"/>
    </source>
</evidence>
<reference evidence="10 13" key="1">
    <citation type="journal article" date="2012" name="J. Bacteriol.">
        <title>Draft Genome Sequence of Turicella otitidis ATCC 51513, Isolated from Middle Ear Fluid from a Child with Otitis Media.</title>
        <authorList>
            <person name="Brinkrolf K."/>
            <person name="Schneider J."/>
            <person name="Knecht M."/>
            <person name="Ruckert C."/>
            <person name="Tauch A."/>
        </authorList>
    </citation>
    <scope>NUCLEOTIDE SEQUENCE [LARGE SCALE GENOMIC DNA]</scope>
    <source>
        <strain evidence="10 13">ATCC 51513</strain>
    </source>
</reference>
<feature type="region of interest" description="Disordered" evidence="8">
    <location>
        <begin position="24"/>
        <end position="44"/>
    </location>
</feature>
<keyword evidence="6 9" id="KW-0472">Membrane</keyword>
<dbReference type="Pfam" id="PF26314">
    <property type="entry name" value="MptA_B_family"/>
    <property type="match status" value="1"/>
</dbReference>
<dbReference type="GO" id="GO:0016757">
    <property type="term" value="F:glycosyltransferase activity"/>
    <property type="evidence" value="ECO:0007669"/>
    <property type="project" value="UniProtKB-KW"/>
</dbReference>
<evidence type="ECO:0000256" key="8">
    <source>
        <dbReference type="SAM" id="MobiDB-lite"/>
    </source>
</evidence>
<proteinExistence type="inferred from homology"/>
<dbReference type="AlphaFoldDB" id="I7LC02"/>
<feature type="transmembrane region" description="Helical" evidence="9">
    <location>
        <begin position="468"/>
        <end position="490"/>
    </location>
</feature>
<dbReference type="STRING" id="29321.AAV33_00115"/>
<dbReference type="NCBIfam" id="NF038066">
    <property type="entry name" value="MptB"/>
    <property type="match status" value="1"/>
</dbReference>
<gene>
    <name evidence="10" type="ORF">BN46_0802</name>
    <name evidence="11" type="ORF">HMPREF9719_00696</name>
</gene>